<dbReference type="PANTHER" id="PTHR45630">
    <property type="entry name" value="CATION-TRANSPORTING ATPASE-RELATED"/>
    <property type="match status" value="1"/>
</dbReference>
<dbReference type="SUPFAM" id="SSF81660">
    <property type="entry name" value="Metal cation-transporting ATPase, ATP-binding domain N"/>
    <property type="match status" value="1"/>
</dbReference>
<dbReference type="InterPro" id="IPR001757">
    <property type="entry name" value="P_typ_ATPase"/>
</dbReference>
<evidence type="ECO:0000256" key="8">
    <source>
        <dbReference type="ARBA" id="ARBA00022840"/>
    </source>
</evidence>
<evidence type="ECO:0000256" key="13">
    <source>
        <dbReference type="SAM" id="MobiDB-lite"/>
    </source>
</evidence>
<keyword evidence="4 14" id="KW-0812">Transmembrane</keyword>
<evidence type="ECO:0000313" key="17">
    <source>
        <dbReference type="EMBL" id="MDE46712.1"/>
    </source>
</evidence>
<keyword evidence="10" id="KW-1278">Translocase</keyword>
<evidence type="ECO:0000256" key="2">
    <source>
        <dbReference type="ARBA" id="ARBA00006000"/>
    </source>
</evidence>
<evidence type="ECO:0000256" key="6">
    <source>
        <dbReference type="ARBA" id="ARBA00022741"/>
    </source>
</evidence>
<keyword evidence="5" id="KW-0479">Metal-binding</keyword>
<evidence type="ECO:0000256" key="7">
    <source>
        <dbReference type="ARBA" id="ARBA00022824"/>
    </source>
</evidence>
<accession>A0A6G1S9T5</accession>
<dbReference type="SUPFAM" id="SSF81653">
    <property type="entry name" value="Calcium ATPase, transduction domain A"/>
    <property type="match status" value="1"/>
</dbReference>
<dbReference type="SUPFAM" id="SSF81665">
    <property type="entry name" value="Calcium ATPase, transmembrane domain M"/>
    <property type="match status" value="1"/>
</dbReference>
<comment type="similarity">
    <text evidence="2">Belongs to the cation transport ATPase (P-type) (TC 3.A.3) family. Type V subfamily.</text>
</comment>
<dbReference type="SFLD" id="SFLDS00003">
    <property type="entry name" value="Haloacid_Dehalogenase"/>
    <property type="match status" value="1"/>
</dbReference>
<dbReference type="InterPro" id="IPR006544">
    <property type="entry name" value="P-type_TPase_V"/>
</dbReference>
<dbReference type="PROSITE" id="PS01229">
    <property type="entry name" value="COF_2"/>
    <property type="match status" value="1"/>
</dbReference>
<feature type="domain" description="P-type ATPase A" evidence="15">
    <location>
        <begin position="240"/>
        <end position="360"/>
    </location>
</feature>
<protein>
    <submittedName>
        <fullName evidence="17">Putative cation-transporting ATPase 13A1</fullName>
    </submittedName>
</protein>
<dbReference type="Gene3D" id="2.70.150.10">
    <property type="entry name" value="Calcium-transporting ATPase, cytoplasmic transduction domain A"/>
    <property type="match status" value="1"/>
</dbReference>
<feature type="compositionally biased region" description="Basic and acidic residues" evidence="13">
    <location>
        <begin position="487"/>
        <end position="501"/>
    </location>
</feature>
<feature type="transmembrane region" description="Helical" evidence="14">
    <location>
        <begin position="1060"/>
        <end position="1084"/>
    </location>
</feature>
<dbReference type="GO" id="GO:0005789">
    <property type="term" value="C:endoplasmic reticulum membrane"/>
    <property type="evidence" value="ECO:0007669"/>
    <property type="project" value="UniProtKB-SubCell"/>
</dbReference>
<dbReference type="InterPro" id="IPR023298">
    <property type="entry name" value="ATPase_P-typ_TM_dom_sf"/>
</dbReference>
<dbReference type="InterPro" id="IPR023299">
    <property type="entry name" value="ATPase_P-typ_cyto_dom_N"/>
</dbReference>
<keyword evidence="11 14" id="KW-1133">Transmembrane helix</keyword>
<keyword evidence="9" id="KW-0460">Magnesium</keyword>
<feature type="transmembrane region" description="Helical" evidence="14">
    <location>
        <begin position="43"/>
        <end position="64"/>
    </location>
</feature>
<feature type="domain" description="P5A-ATPase transmembrane helical hairpin" evidence="16">
    <location>
        <begin position="14"/>
        <end position="74"/>
    </location>
</feature>
<reference evidence="17" key="1">
    <citation type="submission" date="2018-10" db="EMBL/GenBank/DDBJ databases">
        <title>Transcriptome assembly of Aceria tosichella (Wheat curl mite) Type 2.</title>
        <authorList>
            <person name="Scully E.D."/>
            <person name="Geib S.M."/>
            <person name="Palmer N.A."/>
            <person name="Gupta A.K."/>
            <person name="Sarath G."/>
            <person name="Tatineni S."/>
        </authorList>
    </citation>
    <scope>NUCLEOTIDE SEQUENCE</scope>
    <source>
        <strain evidence="17">LincolnNE</strain>
    </source>
</reference>
<dbReference type="InterPro" id="IPR057255">
    <property type="entry name" value="2TM_P5A-ATPase"/>
</dbReference>
<feature type="transmembrane region" description="Helical" evidence="14">
    <location>
        <begin position="16"/>
        <end position="36"/>
    </location>
</feature>
<dbReference type="InterPro" id="IPR018303">
    <property type="entry name" value="ATPase_P-typ_P_site"/>
</dbReference>
<proteinExistence type="inferred from homology"/>
<evidence type="ECO:0000256" key="14">
    <source>
        <dbReference type="SAM" id="Phobius"/>
    </source>
</evidence>
<dbReference type="CDD" id="cd07543">
    <property type="entry name" value="P-type_ATPase_cation"/>
    <property type="match status" value="1"/>
</dbReference>
<dbReference type="GO" id="GO:0015662">
    <property type="term" value="F:P-type ion transporter activity"/>
    <property type="evidence" value="ECO:0007669"/>
    <property type="project" value="TreeGrafter"/>
</dbReference>
<dbReference type="Gene3D" id="3.40.50.1000">
    <property type="entry name" value="HAD superfamily/HAD-like"/>
    <property type="match status" value="1"/>
</dbReference>
<feature type="compositionally biased region" description="Polar residues" evidence="13">
    <location>
        <begin position="914"/>
        <end position="923"/>
    </location>
</feature>
<dbReference type="Pfam" id="PF23143">
    <property type="entry name" value="2TM_P5A-ATPase"/>
    <property type="match status" value="1"/>
</dbReference>
<keyword evidence="8" id="KW-0067">ATP-binding</keyword>
<dbReference type="SFLD" id="SFLDG00002">
    <property type="entry name" value="C1.7:_P-type_atpase_like"/>
    <property type="match status" value="1"/>
</dbReference>
<dbReference type="InterPro" id="IPR008250">
    <property type="entry name" value="ATPase_P-typ_transduc_dom_A_sf"/>
</dbReference>
<keyword evidence="3" id="KW-0813">Transport</keyword>
<feature type="transmembrane region" description="Helical" evidence="14">
    <location>
        <begin position="1190"/>
        <end position="1208"/>
    </location>
</feature>
<dbReference type="SUPFAM" id="SSF56784">
    <property type="entry name" value="HAD-like"/>
    <property type="match status" value="1"/>
</dbReference>
<feature type="region of interest" description="Disordered" evidence="13">
    <location>
        <begin position="487"/>
        <end position="522"/>
    </location>
</feature>
<dbReference type="GO" id="GO:0006874">
    <property type="term" value="P:intracellular calcium ion homeostasis"/>
    <property type="evidence" value="ECO:0007669"/>
    <property type="project" value="TreeGrafter"/>
</dbReference>
<dbReference type="PANTHER" id="PTHR45630:SF7">
    <property type="entry name" value="ENDOPLASMIC RETICULUM TRANSMEMBRANE HELIX TRANSLOCASE"/>
    <property type="match status" value="1"/>
</dbReference>
<dbReference type="GO" id="GO:0005524">
    <property type="term" value="F:ATP binding"/>
    <property type="evidence" value="ECO:0007669"/>
    <property type="project" value="UniProtKB-KW"/>
</dbReference>
<dbReference type="SFLD" id="SFLDF00027">
    <property type="entry name" value="p-type_atpase"/>
    <property type="match status" value="1"/>
</dbReference>
<evidence type="ECO:0000259" key="15">
    <source>
        <dbReference type="Pfam" id="PF00122"/>
    </source>
</evidence>
<evidence type="ECO:0000256" key="4">
    <source>
        <dbReference type="ARBA" id="ARBA00022692"/>
    </source>
</evidence>
<name>A0A6G1S9T5_9ACAR</name>
<comment type="subcellular location">
    <subcellularLocation>
        <location evidence="1">Endoplasmic reticulum membrane</location>
        <topology evidence="1">Multi-pass membrane protein</topology>
    </subcellularLocation>
</comment>
<dbReference type="FunFam" id="3.40.50.1000:FF:000056">
    <property type="entry name" value="Cation-transporting ATPase"/>
    <property type="match status" value="1"/>
</dbReference>
<dbReference type="GO" id="GO:0016887">
    <property type="term" value="F:ATP hydrolysis activity"/>
    <property type="evidence" value="ECO:0007669"/>
    <property type="project" value="InterPro"/>
</dbReference>
<evidence type="ECO:0000259" key="16">
    <source>
        <dbReference type="Pfam" id="PF23143"/>
    </source>
</evidence>
<dbReference type="InterPro" id="IPR044492">
    <property type="entry name" value="P_typ_ATPase_HD_dom"/>
</dbReference>
<dbReference type="InterPro" id="IPR036412">
    <property type="entry name" value="HAD-like_sf"/>
</dbReference>
<evidence type="ECO:0000256" key="12">
    <source>
        <dbReference type="ARBA" id="ARBA00023136"/>
    </source>
</evidence>
<evidence type="ECO:0000256" key="10">
    <source>
        <dbReference type="ARBA" id="ARBA00022967"/>
    </source>
</evidence>
<dbReference type="PRINTS" id="PR00119">
    <property type="entry name" value="CATATPASE"/>
</dbReference>
<feature type="compositionally biased region" description="Low complexity" evidence="13">
    <location>
        <begin position="502"/>
        <end position="520"/>
    </location>
</feature>
<dbReference type="Pfam" id="PF13246">
    <property type="entry name" value="Cation_ATPase"/>
    <property type="match status" value="1"/>
</dbReference>
<feature type="region of interest" description="Disordered" evidence="13">
    <location>
        <begin position="1124"/>
        <end position="1144"/>
    </location>
</feature>
<feature type="transmembrane region" description="Helical" evidence="14">
    <location>
        <begin position="202"/>
        <end position="221"/>
    </location>
</feature>
<dbReference type="EMBL" id="GGYP01001941">
    <property type="protein sequence ID" value="MDE46712.1"/>
    <property type="molecule type" value="Transcribed_RNA"/>
</dbReference>
<evidence type="ECO:0000256" key="11">
    <source>
        <dbReference type="ARBA" id="ARBA00022989"/>
    </source>
</evidence>
<dbReference type="NCBIfam" id="TIGR01494">
    <property type="entry name" value="ATPase_P-type"/>
    <property type="match status" value="2"/>
</dbReference>
<dbReference type="GO" id="GO:0019829">
    <property type="term" value="F:ATPase-coupled monoatomic cation transmembrane transporter activity"/>
    <property type="evidence" value="ECO:0007669"/>
    <property type="project" value="TreeGrafter"/>
</dbReference>
<gene>
    <name evidence="17" type="primary">Atp13a1</name>
    <name evidence="17" type="ORF">g.16265</name>
</gene>
<evidence type="ECO:0000256" key="1">
    <source>
        <dbReference type="ARBA" id="ARBA00004477"/>
    </source>
</evidence>
<organism evidence="17">
    <name type="scientific">Aceria tosichella</name>
    <name type="common">wheat curl mite</name>
    <dbReference type="NCBI Taxonomy" id="561515"/>
    <lineage>
        <taxon>Eukaryota</taxon>
        <taxon>Metazoa</taxon>
        <taxon>Ecdysozoa</taxon>
        <taxon>Arthropoda</taxon>
        <taxon>Chelicerata</taxon>
        <taxon>Arachnida</taxon>
        <taxon>Acari</taxon>
        <taxon>Acariformes</taxon>
        <taxon>Trombidiformes</taxon>
        <taxon>Prostigmata</taxon>
        <taxon>Eupodina</taxon>
        <taxon>Eriophyoidea</taxon>
        <taxon>Eriophyidae</taxon>
        <taxon>Eriophyinae</taxon>
        <taxon>Aceriini</taxon>
        <taxon>Aceria</taxon>
    </lineage>
</organism>
<feature type="transmembrane region" description="Helical" evidence="14">
    <location>
        <begin position="377"/>
        <end position="395"/>
    </location>
</feature>
<dbReference type="InterPro" id="IPR047820">
    <property type="entry name" value="P5A-type_ATPase"/>
</dbReference>
<dbReference type="InterPro" id="IPR059000">
    <property type="entry name" value="ATPase_P-type_domA"/>
</dbReference>
<feature type="region of interest" description="Disordered" evidence="13">
    <location>
        <begin position="876"/>
        <end position="936"/>
    </location>
</feature>
<evidence type="ECO:0000256" key="5">
    <source>
        <dbReference type="ARBA" id="ARBA00022723"/>
    </source>
</evidence>
<evidence type="ECO:0000256" key="3">
    <source>
        <dbReference type="ARBA" id="ARBA00022448"/>
    </source>
</evidence>
<keyword evidence="6" id="KW-0547">Nucleotide-binding</keyword>
<keyword evidence="12 14" id="KW-0472">Membrane</keyword>
<dbReference type="InterPro" id="IPR023214">
    <property type="entry name" value="HAD_sf"/>
</dbReference>
<dbReference type="AlphaFoldDB" id="A0A6G1S9T5"/>
<sequence>MDHLVNSVVYYNPRPLLLHGYLAPFFLLQALVYFNIKNSENAIISVVVCIAAQLITYLFCHWSVDVKCWLSYSQCNDPFNSRYAKVTPTPNNGSTELVPLQRGTIAKQIVLWFVFQKAKYVYSEKLGRFVAVESPCDQTISHYKNWKGYQDEHEVHLVEQQYGRNELDMVIPEFSELFKERATAPFFVFQIFCVGLWCLDEFWYYSVFTLFMLVTFEIMLVKHQLRNMQEIRRMGNQPYMIQVYRQQKWRTIRSDQLIHGDLVAIIRSEHNVPCDILLVRGSCIVDESTLTGESIPQMKEPIEDLYENTDQRRLDVNLDKLHILFGGTKVLQHTAAGKEPGCVGYVLRTGFQTSQGKLLRTILFGVKRVTANSFETFCFIMFLLFFAVISAYYVWTKGIEDPKRSRYRLFFECTVIITSVVPPELPIELSLAVNSSLLQLSKLYIYCTEPFRIPFAGKVEYCCFDKTGTLTSDDLIVEGVAGLPKLDPTKTDDADQIEENKNSSSKQLAKASKSNSSSNSVVPTTLASHDMVTPISQCPIYTQQVLASCHSLAHLDEKLVGDPLEKKVLEAIDWNFSKSGVVTPKRGRATPLKIHQRYHFSSLLKRMSVIASYKMDLSNENVYICTAKGAPEFMRPLMKEVPSNYDEVYLEMSRLGARVLALGYKTLGTLTNQEIADMKRDDVEKDFMFAGFVLISCPLKPDSKNVCIELMNSGHRLVMITGDGALTACHVASVLNFVHNQVLILTKPGLGQKGSPGEKKKVRFEDWNWISVDKRTTIAFSDVHDEFVEFSRRYDLCLTGDSIEFIMREQKERVAYEIIRRVKVFARVSPKQKEQIITTLKMGGTSVLMCGDGTNDVGALKHADVGVALLSSSVALPAPRGTPRSPGPQQQHQKSDENVPPKQLAGGKKAPQGTPKTPGTPSNRKPPGLSHADERKMDKLLETQAKLREMLEEQERGQFVKLGDASIAAPFTSRLSSTQCISHIIKQGRCTLVTTLQMFKILALNALLSAYCHSVLYLDGIKFSDSQVTVQGLLSTFCFLFITRSQPLNKLSARRPLPNIFNLYTILTVTLQFAVHFSALVFLYSQAKIFQGNLDLQSNSTTIGADDILVETTTTKTTNVDEGLPENVTQTMPGGSDDEASGLSSLHTEFKPSLINSTVYIIWMSVQLATFVVNYKGHPFMQDLRSNRPLCYSFIGSAFVVFACVNGWSPSLIDQLSVVEFPLEYRPILLATIVSDFLGSYAIDRLCEYLFGRIKLKPL</sequence>
<dbReference type="Gene3D" id="3.40.1110.10">
    <property type="entry name" value="Calcium-transporting ATPase, cytoplasmic domain N"/>
    <property type="match status" value="1"/>
</dbReference>
<dbReference type="Pfam" id="PF00122">
    <property type="entry name" value="E1-E2_ATPase"/>
    <property type="match status" value="1"/>
</dbReference>
<dbReference type="GO" id="GO:0046872">
    <property type="term" value="F:metal ion binding"/>
    <property type="evidence" value="ECO:0007669"/>
    <property type="project" value="UniProtKB-KW"/>
</dbReference>
<dbReference type="PROSITE" id="PS00154">
    <property type="entry name" value="ATPASE_E1_E2"/>
    <property type="match status" value="1"/>
</dbReference>
<dbReference type="NCBIfam" id="TIGR01657">
    <property type="entry name" value="P-ATPase-V"/>
    <property type="match status" value="1"/>
</dbReference>
<evidence type="ECO:0000256" key="9">
    <source>
        <dbReference type="ARBA" id="ARBA00022842"/>
    </source>
</evidence>
<keyword evidence="7" id="KW-0256">Endoplasmic reticulum</keyword>